<name>A0AAP4BCM4_9FIRM</name>
<protein>
    <submittedName>
        <fullName evidence="3">Helix-turn-helix domain-containing protein</fullName>
    </submittedName>
</protein>
<dbReference type="AlphaFoldDB" id="A0AAP4BCM4"/>
<reference evidence="3 4" key="1">
    <citation type="submission" date="2023-05" db="EMBL/GenBank/DDBJ databases">
        <title>[ruminococcus] sp. nov., isolated from a pig farm feces dump.</title>
        <authorList>
            <person name="Chang Y.-H."/>
        </authorList>
    </citation>
    <scope>NUCLEOTIDE SEQUENCE [LARGE SCALE GENOMIC DNA]</scope>
    <source>
        <strain evidence="3 4">YH-rum2234</strain>
    </source>
</reference>
<accession>A0AAP4BCM4</accession>
<dbReference type="RefSeq" id="WP_283231570.1">
    <property type="nucleotide sequence ID" value="NZ_JASGBQ010000026.1"/>
</dbReference>
<keyword evidence="1" id="KW-0238">DNA-binding</keyword>
<evidence type="ECO:0000313" key="4">
    <source>
        <dbReference type="Proteomes" id="UP001300383"/>
    </source>
</evidence>
<proteinExistence type="predicted"/>
<comment type="caution">
    <text evidence="3">The sequence shown here is derived from an EMBL/GenBank/DDBJ whole genome shotgun (WGS) entry which is preliminary data.</text>
</comment>
<gene>
    <name evidence="3" type="ORF">QJ036_11800</name>
</gene>
<dbReference type="SMART" id="SM00530">
    <property type="entry name" value="HTH_XRE"/>
    <property type="match status" value="1"/>
</dbReference>
<dbReference type="PROSITE" id="PS50943">
    <property type="entry name" value="HTH_CROC1"/>
    <property type="match status" value="1"/>
</dbReference>
<dbReference type="Gene3D" id="6.10.140.1510">
    <property type="match status" value="1"/>
</dbReference>
<dbReference type="EMBL" id="JASGBQ010000026">
    <property type="protein sequence ID" value="MDI9243142.1"/>
    <property type="molecule type" value="Genomic_DNA"/>
</dbReference>
<sequence>MRDYSFGNFISALRERRGLSQYQLGALVGKSDKAVSKWENGASKPRIDTIRKLSEVLDISVDELLTCEYAAFDKKRKDLFTMKNEIIDIAKNKMKEMYGDNPPIRIVNRFKTEELMLDGQETLLWMGFLGKLQEEFCAKDLYFEIRGAQMGASFIAWLLGGTNVNPLPSHYFCPTCKKVEFVLDEKCGMDLPEKKCSCGRNYRKDGFGISEINMYPIKNYNEIYISGDATGCVKDCLQEYFESYGVVRELNVIFNENMHVESEEQIKITRFVLFPKDMDKKYPEGLINIQADEYYKSLSDWPVLMTIEDVNEQISSRDLMNLELSTQQVNAFFSYAVENDKFKDNYGEVNLDKALSDNENPKFSTLLTLYGFLHSTGAWEDNAELLYDKGIPLGELISSREDVYAYLYDKLNGKCCENPSGVAFEIKEAVRKGKYTCSRMPAETEQLLKECDVPDWYVESMKKILYLFPKTHLIVLLKRDIYKFMVLDS</sequence>
<dbReference type="Pfam" id="PF01381">
    <property type="entry name" value="HTH_3"/>
    <property type="match status" value="1"/>
</dbReference>
<dbReference type="Gene3D" id="1.10.260.40">
    <property type="entry name" value="lambda repressor-like DNA-binding domains"/>
    <property type="match status" value="1"/>
</dbReference>
<organism evidence="3 4">
    <name type="scientific">Fusibacillus kribbianus</name>
    <dbReference type="NCBI Taxonomy" id="3044208"/>
    <lineage>
        <taxon>Bacteria</taxon>
        <taxon>Bacillati</taxon>
        <taxon>Bacillota</taxon>
        <taxon>Clostridia</taxon>
        <taxon>Lachnospirales</taxon>
        <taxon>Lachnospiraceae</taxon>
        <taxon>Fusibacillus</taxon>
    </lineage>
</organism>
<dbReference type="CDD" id="cd00093">
    <property type="entry name" value="HTH_XRE"/>
    <property type="match status" value="1"/>
</dbReference>
<dbReference type="GO" id="GO:0003677">
    <property type="term" value="F:DNA binding"/>
    <property type="evidence" value="ECO:0007669"/>
    <property type="project" value="UniProtKB-KW"/>
</dbReference>
<keyword evidence="4" id="KW-1185">Reference proteome</keyword>
<dbReference type="PANTHER" id="PTHR46558">
    <property type="entry name" value="TRACRIPTIONAL REGULATORY PROTEIN-RELATED-RELATED"/>
    <property type="match status" value="1"/>
</dbReference>
<dbReference type="InterPro" id="IPR010982">
    <property type="entry name" value="Lambda_DNA-bd_dom_sf"/>
</dbReference>
<dbReference type="PANTHER" id="PTHR46558:SF11">
    <property type="entry name" value="HTH-TYPE TRANSCRIPTIONAL REGULATOR XRE"/>
    <property type="match status" value="1"/>
</dbReference>
<feature type="domain" description="HTH cro/C1-type" evidence="2">
    <location>
        <begin position="10"/>
        <end position="64"/>
    </location>
</feature>
<evidence type="ECO:0000313" key="3">
    <source>
        <dbReference type="EMBL" id="MDI9243142.1"/>
    </source>
</evidence>
<dbReference type="Proteomes" id="UP001300383">
    <property type="component" value="Unassembled WGS sequence"/>
</dbReference>
<dbReference type="InterPro" id="IPR001387">
    <property type="entry name" value="Cro/C1-type_HTH"/>
</dbReference>
<evidence type="ECO:0000259" key="2">
    <source>
        <dbReference type="PROSITE" id="PS50943"/>
    </source>
</evidence>
<dbReference type="SUPFAM" id="SSF47413">
    <property type="entry name" value="lambda repressor-like DNA-binding domains"/>
    <property type="match status" value="1"/>
</dbReference>
<evidence type="ECO:0000256" key="1">
    <source>
        <dbReference type="ARBA" id="ARBA00023125"/>
    </source>
</evidence>